<dbReference type="EMBL" id="RQFT01000003">
    <property type="protein sequence ID" value="TGL08480.1"/>
    <property type="molecule type" value="Genomic_DNA"/>
</dbReference>
<organism evidence="2 3">
    <name type="scientific">Leptospira bouyouniensis</name>
    <dbReference type="NCBI Taxonomy" id="2484911"/>
    <lineage>
        <taxon>Bacteria</taxon>
        <taxon>Pseudomonadati</taxon>
        <taxon>Spirochaetota</taxon>
        <taxon>Spirochaetia</taxon>
        <taxon>Leptospirales</taxon>
        <taxon>Leptospiraceae</taxon>
        <taxon>Leptospira</taxon>
    </lineage>
</organism>
<keyword evidence="1" id="KW-0472">Membrane</keyword>
<name>A0A7I0IUJ0_9LEPT</name>
<feature type="transmembrane region" description="Helical" evidence="1">
    <location>
        <begin position="29"/>
        <end position="48"/>
    </location>
</feature>
<accession>A0A7I0IUJ0</accession>
<dbReference type="Proteomes" id="UP000297641">
    <property type="component" value="Unassembled WGS sequence"/>
</dbReference>
<reference evidence="2 3" key="1">
    <citation type="journal article" date="2019" name="PLoS Negl. Trop. Dis.">
        <title>Revisiting the worldwide diversity of Leptospira species in the environment.</title>
        <authorList>
            <person name="Vincent A.T."/>
            <person name="Schiettekatte O."/>
            <person name="Bourhy P."/>
            <person name="Veyrier F.J."/>
            <person name="Picardeau M."/>
        </authorList>
    </citation>
    <scope>NUCLEOTIDE SEQUENCE [LARGE SCALE GENOMIC DNA]</scope>
    <source>
        <strain evidence="2 3">201800273</strain>
    </source>
</reference>
<keyword evidence="1" id="KW-1133">Transmembrane helix</keyword>
<evidence type="ECO:0000256" key="1">
    <source>
        <dbReference type="SAM" id="Phobius"/>
    </source>
</evidence>
<feature type="transmembrane region" description="Helical" evidence="1">
    <location>
        <begin position="5"/>
        <end position="23"/>
    </location>
</feature>
<proteinExistence type="predicted"/>
<dbReference type="RefSeq" id="WP_135770311.1">
    <property type="nucleotide sequence ID" value="NZ_RQFT01000003.1"/>
</dbReference>
<protein>
    <submittedName>
        <fullName evidence="2">Prokaryotic cytochrome C oxidase subunit IV</fullName>
    </submittedName>
</protein>
<comment type="caution">
    <text evidence="2">The sequence shown here is derived from an EMBL/GenBank/DDBJ whole genome shotgun (WGS) entry which is preliminary data.</text>
</comment>
<feature type="transmembrane region" description="Helical" evidence="1">
    <location>
        <begin position="55"/>
        <end position="75"/>
    </location>
</feature>
<sequence length="76" mass="9031">MLQIVFTYLILFLTVYLSFYGFGSFVPGNWNLIVMSALKFLLISFVFMNLIQAHFFWKIIFSGLIFVYSFGIWFFT</sequence>
<evidence type="ECO:0000313" key="2">
    <source>
        <dbReference type="EMBL" id="TGL08480.1"/>
    </source>
</evidence>
<evidence type="ECO:0000313" key="3">
    <source>
        <dbReference type="Proteomes" id="UP000297641"/>
    </source>
</evidence>
<keyword evidence="1" id="KW-0812">Transmembrane</keyword>
<gene>
    <name evidence="2" type="ORF">EHQ43_05430</name>
</gene>
<dbReference type="AlphaFoldDB" id="A0A7I0IUJ0"/>